<keyword evidence="10 15" id="KW-0234">DNA repair</keyword>
<dbReference type="GO" id="GO:0005524">
    <property type="term" value="F:ATP binding"/>
    <property type="evidence" value="ECO:0007669"/>
    <property type="project" value="UniProtKB-KW"/>
</dbReference>
<evidence type="ECO:0000259" key="17">
    <source>
        <dbReference type="PROSITE" id="PS51194"/>
    </source>
</evidence>
<evidence type="ECO:0000256" key="13">
    <source>
        <dbReference type="ARBA" id="ARBA00034808"/>
    </source>
</evidence>
<evidence type="ECO:0000256" key="4">
    <source>
        <dbReference type="ARBA" id="ARBA00022763"/>
    </source>
</evidence>
<dbReference type="SMART" id="SM00490">
    <property type="entry name" value="HELICc"/>
    <property type="match status" value="1"/>
</dbReference>
<dbReference type="InterPro" id="IPR033454">
    <property type="entry name" value="RecG_wedge"/>
</dbReference>
<dbReference type="NCBIfam" id="NF008168">
    <property type="entry name" value="PRK10917.2-2"/>
    <property type="match status" value="1"/>
</dbReference>
<dbReference type="GO" id="GO:0006281">
    <property type="term" value="P:DNA repair"/>
    <property type="evidence" value="ECO:0007669"/>
    <property type="project" value="UniProtKB-UniRule"/>
</dbReference>
<dbReference type="CDD" id="cd17992">
    <property type="entry name" value="DEXHc_RecG"/>
    <property type="match status" value="1"/>
</dbReference>
<protein>
    <recommendedName>
        <fullName evidence="2 15">ATP-dependent DNA helicase RecG</fullName>
        <ecNumber evidence="13 15">5.6.2.4</ecNumber>
    </recommendedName>
</protein>
<keyword evidence="11" id="KW-0413">Isomerase</keyword>
<evidence type="ECO:0000256" key="6">
    <source>
        <dbReference type="ARBA" id="ARBA00022806"/>
    </source>
</evidence>
<evidence type="ECO:0000256" key="12">
    <source>
        <dbReference type="ARBA" id="ARBA00034617"/>
    </source>
</evidence>
<dbReference type="InterPro" id="IPR045562">
    <property type="entry name" value="RecG_dom3_C"/>
</dbReference>
<keyword evidence="7 15" id="KW-0067">ATP-binding</keyword>
<evidence type="ECO:0000256" key="10">
    <source>
        <dbReference type="ARBA" id="ARBA00023204"/>
    </source>
</evidence>
<dbReference type="InterPro" id="IPR011545">
    <property type="entry name" value="DEAD/DEAH_box_helicase_dom"/>
</dbReference>
<evidence type="ECO:0000256" key="8">
    <source>
        <dbReference type="ARBA" id="ARBA00023125"/>
    </source>
</evidence>
<feature type="domain" description="Helicase ATP-binding" evidence="16">
    <location>
        <begin position="281"/>
        <end position="453"/>
    </location>
</feature>
<name>A0A0G1NEH6_9BACT</name>
<accession>A0A0G1NEH6</accession>
<dbReference type="InterPro" id="IPR047112">
    <property type="entry name" value="RecG/Mfd"/>
</dbReference>
<sequence length="720" mass="81023">MLSLNDPVEKISRVGGPVYLKKLHQLGVKTVRDLLFYFPRRYDDFSNLILIRDLKPDENATIRGKILSVSSSYVYGKRMSITDCLAEDSSGTIRAVWFNQPFLINTFKAGQIVNLSGKLSFRKKEAYLSNPSYEIIGRDGRAEKSEINHTARFVPVYPETKGLTSRRLRYVIRPLLFLTNKIADYLPEEIKKGRSLISLGEAISQIHFPASEEAADKAKKRLAFDEIFLIQLFLLKEKLKLKQEPAAAISLDVDLIKKLVDSLPFRLTDAQKKAGWRILQDMAKPRAMNRLLEGDVGSGKTVVAAMASLSAAAGGFQTAFLAPTEILARQHYEKISKMLDPFDLKIAFLSGSLPQREAEKIIQKTAAGEIQILIGTHSIIQERVKFKNLALAVVDEQHRFGVRQRAKLACPERGRRADSEAAGKIPHFLSMTATPIPRTLALALYGDLDISRLDEMPKGRQKIVTKIVSSAKRKVAYQFIRKQIKNGRQAFVICPRIEATALISNFLRQLADPISKTFQQKLLSAEVKNVKEEYKKLSEEIFPDLKIGMLHGKQRPKEKERVMKQFNAGIIDILVSTSVVEVGVDVPNATVMMIEGADRFGLAQLHQFRGRVGRGEHQSYCLLFGDTADRQTNKRLEALVKCDDGFALAEKDLAIRGPGDFYGSRQWGLPELKVASLTDLPLIQTAREEAVKLLKNDHNLRNYPLLTQKLLAFKEKIHFE</sequence>
<proteinExistence type="inferred from homology"/>
<dbReference type="PROSITE" id="PS51192">
    <property type="entry name" value="HELICASE_ATP_BIND_1"/>
    <property type="match status" value="1"/>
</dbReference>
<organism evidence="18 19">
    <name type="scientific">Candidatus Azambacteria bacterium GW2011_GWA2_45_90</name>
    <dbReference type="NCBI Taxonomy" id="1618614"/>
    <lineage>
        <taxon>Bacteria</taxon>
        <taxon>Candidatus Azamiibacteriota</taxon>
    </lineage>
</organism>
<dbReference type="Proteomes" id="UP000034644">
    <property type="component" value="Unassembled WGS sequence"/>
</dbReference>
<keyword evidence="5 15" id="KW-0378">Hydrolase</keyword>
<dbReference type="PROSITE" id="PS51194">
    <property type="entry name" value="HELICASE_CTER"/>
    <property type="match status" value="1"/>
</dbReference>
<keyword evidence="6 15" id="KW-0347">Helicase</keyword>
<dbReference type="Gene3D" id="3.40.50.300">
    <property type="entry name" value="P-loop containing nucleotide triphosphate hydrolases"/>
    <property type="match status" value="2"/>
</dbReference>
<dbReference type="Pfam" id="PF00271">
    <property type="entry name" value="Helicase_C"/>
    <property type="match status" value="1"/>
</dbReference>
<dbReference type="NCBIfam" id="NF008165">
    <property type="entry name" value="PRK10917.1-3"/>
    <property type="match status" value="1"/>
</dbReference>
<dbReference type="Gene3D" id="2.40.50.140">
    <property type="entry name" value="Nucleic acid-binding proteins"/>
    <property type="match status" value="1"/>
</dbReference>
<dbReference type="GO" id="GO:0016887">
    <property type="term" value="F:ATP hydrolysis activity"/>
    <property type="evidence" value="ECO:0007669"/>
    <property type="project" value="RHEA"/>
</dbReference>
<dbReference type="InterPro" id="IPR001650">
    <property type="entry name" value="Helicase_C-like"/>
</dbReference>
<comment type="similarity">
    <text evidence="1 15">Belongs to the helicase family. RecG subfamily.</text>
</comment>
<evidence type="ECO:0000256" key="7">
    <source>
        <dbReference type="ARBA" id="ARBA00022840"/>
    </source>
</evidence>
<evidence type="ECO:0000256" key="3">
    <source>
        <dbReference type="ARBA" id="ARBA00022741"/>
    </source>
</evidence>
<keyword evidence="9 15" id="KW-0233">DNA recombination</keyword>
<gene>
    <name evidence="18" type="ORF">UX27_C0015G0014</name>
</gene>
<dbReference type="InterPro" id="IPR004609">
    <property type="entry name" value="ATP-dep_DNA_helicase_RecG"/>
</dbReference>
<dbReference type="SUPFAM" id="SSF50249">
    <property type="entry name" value="Nucleic acid-binding proteins"/>
    <property type="match status" value="1"/>
</dbReference>
<keyword evidence="4 15" id="KW-0227">DNA damage</keyword>
<dbReference type="PANTHER" id="PTHR47964:SF1">
    <property type="entry name" value="ATP-DEPENDENT DNA HELICASE HOMOLOG RECG, CHLOROPLASTIC"/>
    <property type="match status" value="1"/>
</dbReference>
<dbReference type="InterPro" id="IPR012340">
    <property type="entry name" value="NA-bd_OB-fold"/>
</dbReference>
<evidence type="ECO:0000256" key="11">
    <source>
        <dbReference type="ARBA" id="ARBA00023235"/>
    </source>
</evidence>
<comment type="catalytic activity">
    <reaction evidence="14 15">
        <text>ATP + H2O = ADP + phosphate + H(+)</text>
        <dbReference type="Rhea" id="RHEA:13065"/>
        <dbReference type="ChEBI" id="CHEBI:15377"/>
        <dbReference type="ChEBI" id="CHEBI:15378"/>
        <dbReference type="ChEBI" id="CHEBI:30616"/>
        <dbReference type="ChEBI" id="CHEBI:43474"/>
        <dbReference type="ChEBI" id="CHEBI:456216"/>
        <dbReference type="EC" id="5.6.2.4"/>
    </reaction>
</comment>
<evidence type="ECO:0000256" key="9">
    <source>
        <dbReference type="ARBA" id="ARBA00023172"/>
    </source>
</evidence>
<dbReference type="EMBL" id="LCLO01000015">
    <property type="protein sequence ID" value="KKU18944.1"/>
    <property type="molecule type" value="Genomic_DNA"/>
</dbReference>
<dbReference type="InterPro" id="IPR027417">
    <property type="entry name" value="P-loop_NTPase"/>
</dbReference>
<dbReference type="GO" id="GO:0006310">
    <property type="term" value="P:DNA recombination"/>
    <property type="evidence" value="ECO:0007669"/>
    <property type="project" value="UniProtKB-UniRule"/>
</dbReference>
<evidence type="ECO:0000256" key="14">
    <source>
        <dbReference type="ARBA" id="ARBA00048988"/>
    </source>
</evidence>
<keyword evidence="8" id="KW-0238">DNA-binding</keyword>
<evidence type="ECO:0000256" key="2">
    <source>
        <dbReference type="ARBA" id="ARBA00017846"/>
    </source>
</evidence>
<evidence type="ECO:0000256" key="15">
    <source>
        <dbReference type="RuleBase" id="RU363016"/>
    </source>
</evidence>
<dbReference type="PATRIC" id="fig|1618614.3.peg.239"/>
<dbReference type="SUPFAM" id="SSF52540">
    <property type="entry name" value="P-loop containing nucleoside triphosphate hydrolases"/>
    <property type="match status" value="2"/>
</dbReference>
<evidence type="ECO:0000313" key="19">
    <source>
        <dbReference type="Proteomes" id="UP000034644"/>
    </source>
</evidence>
<comment type="function">
    <text evidence="15">Plays a critical role in recombination and DNA repair. Helps process Holliday junction intermediates to mature products by catalyzing branch migration. Has replication fork regression activity, unwinds stalled or blocked replication forks to make a HJ that can be resolved. Has a DNA unwinding activity characteristic of a DNA helicase with 3'-5' polarity.</text>
</comment>
<evidence type="ECO:0000313" key="18">
    <source>
        <dbReference type="EMBL" id="KKU18944.1"/>
    </source>
</evidence>
<feature type="domain" description="Helicase C-terminal" evidence="17">
    <location>
        <begin position="502"/>
        <end position="654"/>
    </location>
</feature>
<dbReference type="Pfam" id="PF19833">
    <property type="entry name" value="RecG_dom3_C"/>
    <property type="match status" value="1"/>
</dbReference>
<evidence type="ECO:0000256" key="5">
    <source>
        <dbReference type="ARBA" id="ARBA00022801"/>
    </source>
</evidence>
<dbReference type="EC" id="5.6.2.4" evidence="13 15"/>
<dbReference type="NCBIfam" id="TIGR00643">
    <property type="entry name" value="recG"/>
    <property type="match status" value="1"/>
</dbReference>
<evidence type="ECO:0000259" key="16">
    <source>
        <dbReference type="PROSITE" id="PS51192"/>
    </source>
</evidence>
<comment type="caution">
    <text evidence="18">The sequence shown here is derived from an EMBL/GenBank/DDBJ whole genome shotgun (WGS) entry which is preliminary data.</text>
</comment>
<reference evidence="18 19" key="1">
    <citation type="journal article" date="2015" name="Nature">
        <title>rRNA introns, odd ribosomes, and small enigmatic genomes across a large radiation of phyla.</title>
        <authorList>
            <person name="Brown C.T."/>
            <person name="Hug L.A."/>
            <person name="Thomas B.C."/>
            <person name="Sharon I."/>
            <person name="Castelle C.J."/>
            <person name="Singh A."/>
            <person name="Wilkins M.J."/>
            <person name="Williams K.H."/>
            <person name="Banfield J.F."/>
        </authorList>
    </citation>
    <scope>NUCLEOTIDE SEQUENCE [LARGE SCALE GENOMIC DNA]</scope>
</reference>
<evidence type="ECO:0000256" key="1">
    <source>
        <dbReference type="ARBA" id="ARBA00007504"/>
    </source>
</evidence>
<dbReference type="CDD" id="cd04488">
    <property type="entry name" value="RecG_wedge_OBF"/>
    <property type="match status" value="1"/>
</dbReference>
<dbReference type="PANTHER" id="PTHR47964">
    <property type="entry name" value="ATP-DEPENDENT DNA HELICASE HOMOLOG RECG, CHLOROPLASTIC"/>
    <property type="match status" value="1"/>
</dbReference>
<dbReference type="Pfam" id="PF00270">
    <property type="entry name" value="DEAD"/>
    <property type="match status" value="1"/>
</dbReference>
<dbReference type="InterPro" id="IPR014001">
    <property type="entry name" value="Helicase_ATP-bd"/>
</dbReference>
<dbReference type="SMART" id="SM00487">
    <property type="entry name" value="DEXDc"/>
    <property type="match status" value="1"/>
</dbReference>
<dbReference type="Pfam" id="PF17191">
    <property type="entry name" value="RecG_wedge"/>
    <property type="match status" value="1"/>
</dbReference>
<dbReference type="AlphaFoldDB" id="A0A0G1NEH6"/>
<comment type="catalytic activity">
    <reaction evidence="12 15">
        <text>Couples ATP hydrolysis with the unwinding of duplex DNA by translocating in the 3'-5' direction.</text>
        <dbReference type="EC" id="5.6.2.4"/>
    </reaction>
</comment>
<dbReference type="GO" id="GO:0003677">
    <property type="term" value="F:DNA binding"/>
    <property type="evidence" value="ECO:0007669"/>
    <property type="project" value="UniProtKB-KW"/>
</dbReference>
<keyword evidence="3 15" id="KW-0547">Nucleotide-binding</keyword>
<dbReference type="GO" id="GO:0043138">
    <property type="term" value="F:3'-5' DNA helicase activity"/>
    <property type="evidence" value="ECO:0007669"/>
    <property type="project" value="UniProtKB-EC"/>
</dbReference>